<organism evidence="2 3">
    <name type="scientific">Trema orientale</name>
    <name type="common">Charcoal tree</name>
    <name type="synonym">Celtis orientalis</name>
    <dbReference type="NCBI Taxonomy" id="63057"/>
    <lineage>
        <taxon>Eukaryota</taxon>
        <taxon>Viridiplantae</taxon>
        <taxon>Streptophyta</taxon>
        <taxon>Embryophyta</taxon>
        <taxon>Tracheophyta</taxon>
        <taxon>Spermatophyta</taxon>
        <taxon>Magnoliopsida</taxon>
        <taxon>eudicotyledons</taxon>
        <taxon>Gunneridae</taxon>
        <taxon>Pentapetalae</taxon>
        <taxon>rosids</taxon>
        <taxon>fabids</taxon>
        <taxon>Rosales</taxon>
        <taxon>Cannabaceae</taxon>
        <taxon>Trema</taxon>
    </lineage>
</organism>
<dbReference type="Proteomes" id="UP000237000">
    <property type="component" value="Unassembled WGS sequence"/>
</dbReference>
<dbReference type="SUPFAM" id="SSF52058">
    <property type="entry name" value="L domain-like"/>
    <property type="match status" value="1"/>
</dbReference>
<dbReference type="EMBL" id="JXTC01000134">
    <property type="protein sequence ID" value="PON86289.1"/>
    <property type="molecule type" value="Genomic_DNA"/>
</dbReference>
<protein>
    <submittedName>
        <fullName evidence="2">LRR domain containing protein</fullName>
    </submittedName>
</protein>
<keyword evidence="1" id="KW-0611">Plant defense</keyword>
<comment type="caution">
    <text evidence="2">The sequence shown here is derived from an EMBL/GenBank/DDBJ whole genome shotgun (WGS) entry which is preliminary data.</text>
</comment>
<proteinExistence type="predicted"/>
<evidence type="ECO:0000256" key="1">
    <source>
        <dbReference type="ARBA" id="ARBA00022821"/>
    </source>
</evidence>
<evidence type="ECO:0000313" key="2">
    <source>
        <dbReference type="EMBL" id="PON86289.1"/>
    </source>
</evidence>
<keyword evidence="3" id="KW-1185">Reference proteome</keyword>
<reference evidence="3" key="1">
    <citation type="submission" date="2016-06" db="EMBL/GenBank/DDBJ databases">
        <title>Parallel loss of symbiosis genes in relatives of nitrogen-fixing non-legume Parasponia.</title>
        <authorList>
            <person name="Van Velzen R."/>
            <person name="Holmer R."/>
            <person name="Bu F."/>
            <person name="Rutten L."/>
            <person name="Van Zeijl A."/>
            <person name="Liu W."/>
            <person name="Santuari L."/>
            <person name="Cao Q."/>
            <person name="Sharma T."/>
            <person name="Shen D."/>
            <person name="Roswanjaya Y."/>
            <person name="Wardhani T."/>
            <person name="Kalhor M.S."/>
            <person name="Jansen J."/>
            <person name="Van den Hoogen J."/>
            <person name="Gungor B."/>
            <person name="Hartog M."/>
            <person name="Hontelez J."/>
            <person name="Verver J."/>
            <person name="Yang W.-C."/>
            <person name="Schijlen E."/>
            <person name="Repin R."/>
            <person name="Schilthuizen M."/>
            <person name="Schranz E."/>
            <person name="Heidstra R."/>
            <person name="Miyata K."/>
            <person name="Fedorova E."/>
            <person name="Kohlen W."/>
            <person name="Bisseling T."/>
            <person name="Smit S."/>
            <person name="Geurts R."/>
        </authorList>
    </citation>
    <scope>NUCLEOTIDE SEQUENCE [LARGE SCALE GENOMIC DNA]</scope>
    <source>
        <strain evidence="3">cv. RG33-2</strain>
    </source>
</reference>
<evidence type="ECO:0000313" key="3">
    <source>
        <dbReference type="Proteomes" id="UP000237000"/>
    </source>
</evidence>
<dbReference type="OrthoDB" id="10412429at2759"/>
<dbReference type="GO" id="GO:0006952">
    <property type="term" value="P:defense response"/>
    <property type="evidence" value="ECO:0007669"/>
    <property type="project" value="UniProtKB-KW"/>
</dbReference>
<dbReference type="PANTHER" id="PTHR36766:SF70">
    <property type="entry name" value="DISEASE RESISTANCE PROTEIN RGA4"/>
    <property type="match status" value="1"/>
</dbReference>
<gene>
    <name evidence="2" type="ORF">TorRG33x02_178550</name>
</gene>
<dbReference type="PANTHER" id="PTHR36766">
    <property type="entry name" value="PLANT BROAD-SPECTRUM MILDEW RESISTANCE PROTEIN RPW8"/>
    <property type="match status" value="1"/>
</dbReference>
<dbReference type="AlphaFoldDB" id="A0A2P5ELA6"/>
<accession>A0A2P5ELA6</accession>
<dbReference type="STRING" id="63057.A0A2P5ELA6"/>
<sequence length="265" mass="30154">MNEFLGIHDEVCGAFMTKPFRFLVSLDLSGMNMWKWSFINGGEAEGGFFPCLERIRLQDCKELNVGLPTCCFPSLEEISISLCNEMVSVFPTSSDIDEAYPSLETLKIYDCLRLESFSEEGLLPSSLESLYIDGCKLLMANRMNENLQRLSSLVTLDLSQYEEVVDPFPEEGLLPTTLKDLRISFFDNLKALNGKGFEHLTSLEALTLFFCDQLQCLPEECFPRTLKHFIVLGCPLLTPRCQRGTGEDWPKIQHIPRIQIELEEI</sequence>
<name>A0A2P5ELA6_TREOI</name>
<dbReference type="Gene3D" id="3.80.10.10">
    <property type="entry name" value="Ribonuclease Inhibitor"/>
    <property type="match status" value="1"/>
</dbReference>
<dbReference type="InterPro" id="IPR032675">
    <property type="entry name" value="LRR_dom_sf"/>
</dbReference>
<dbReference type="InParanoid" id="A0A2P5ELA6"/>